<accession>A0ABT4RG18</accession>
<dbReference type="Pfam" id="PF11042">
    <property type="entry name" value="DUF2750"/>
    <property type="match status" value="1"/>
</dbReference>
<proteinExistence type="predicted"/>
<keyword evidence="2" id="KW-1185">Reference proteome</keyword>
<name>A0ABT4RG18_9ACTN</name>
<protein>
    <submittedName>
        <fullName evidence="1">DUF2750 domain-containing protein</fullName>
    </submittedName>
</protein>
<dbReference type="InterPro" id="IPR021284">
    <property type="entry name" value="DUF2750"/>
</dbReference>
<dbReference type="RefSeq" id="WP_202955814.1">
    <property type="nucleotide sequence ID" value="NZ_JAPCID010000009.1"/>
</dbReference>
<evidence type="ECO:0000313" key="1">
    <source>
        <dbReference type="EMBL" id="MDA0137487.1"/>
    </source>
</evidence>
<organism evidence="1 2">
    <name type="scientific">Solirubrobacter deserti</name>
    <dbReference type="NCBI Taxonomy" id="2282478"/>
    <lineage>
        <taxon>Bacteria</taxon>
        <taxon>Bacillati</taxon>
        <taxon>Actinomycetota</taxon>
        <taxon>Thermoleophilia</taxon>
        <taxon>Solirubrobacterales</taxon>
        <taxon>Solirubrobacteraceae</taxon>
        <taxon>Solirubrobacter</taxon>
    </lineage>
</organism>
<dbReference type="Proteomes" id="UP001147700">
    <property type="component" value="Unassembled WGS sequence"/>
</dbReference>
<reference evidence="1" key="1">
    <citation type="submission" date="2022-10" db="EMBL/GenBank/DDBJ databases">
        <title>The WGS of Solirubrobacter sp. CPCC 204708.</title>
        <authorList>
            <person name="Jiang Z."/>
        </authorList>
    </citation>
    <scope>NUCLEOTIDE SEQUENCE</scope>
    <source>
        <strain evidence="1">CPCC 204708</strain>
    </source>
</reference>
<sequence length="127" mass="14823">MDTWELTDEEMNSVLAECMERTFDYFVGKVADWGQVWVLAKPPHELAMIESDRPALAVWPHQRYAEACRVRNWADYEPHFVELDNFLEATLPEAEEQGHIIAILHSAETQRHVTVPPDELRQVLEQH</sequence>
<comment type="caution">
    <text evidence="1">The sequence shown here is derived from an EMBL/GenBank/DDBJ whole genome shotgun (WGS) entry which is preliminary data.</text>
</comment>
<gene>
    <name evidence="1" type="ORF">OJ962_08275</name>
</gene>
<evidence type="ECO:0000313" key="2">
    <source>
        <dbReference type="Proteomes" id="UP001147700"/>
    </source>
</evidence>
<dbReference type="EMBL" id="JAPCID010000009">
    <property type="protein sequence ID" value="MDA0137487.1"/>
    <property type="molecule type" value="Genomic_DNA"/>
</dbReference>